<dbReference type="EMBL" id="VJMJ01000067">
    <property type="protein sequence ID" value="KAF0739041.1"/>
    <property type="molecule type" value="Genomic_DNA"/>
</dbReference>
<proteinExistence type="predicted"/>
<protein>
    <submittedName>
        <fullName evidence="1">Uncharacterized protein</fullName>
    </submittedName>
</protein>
<reference evidence="1 2" key="1">
    <citation type="submission" date="2019-07" db="EMBL/GenBank/DDBJ databases">
        <title>Genomics analysis of Aphanomyces spp. identifies a new class of oomycete effector associated with host adaptation.</title>
        <authorList>
            <person name="Gaulin E."/>
        </authorList>
    </citation>
    <scope>NUCLEOTIDE SEQUENCE [LARGE SCALE GENOMIC DNA]</scope>
    <source>
        <strain evidence="1 2">ATCC 201684</strain>
    </source>
</reference>
<keyword evidence="2" id="KW-1185">Reference proteome</keyword>
<dbReference type="AlphaFoldDB" id="A0A6G0XFS3"/>
<accession>A0A6G0XFS3</accession>
<sequence>MTSTAFPNVALMRPPIVSPQCSASDSVASPSRLASGIMARKLSTKIGTSPHLPKYDHAATGMKKRKRLSTSIDLTVDTSDARRVASMSFGNVWLDPRRNFCASCVRAAISYEVVESVIRTSES</sequence>
<gene>
    <name evidence="1" type="ORF">Ae201684_005224</name>
</gene>
<organism evidence="1 2">
    <name type="scientific">Aphanomyces euteiches</name>
    <dbReference type="NCBI Taxonomy" id="100861"/>
    <lineage>
        <taxon>Eukaryota</taxon>
        <taxon>Sar</taxon>
        <taxon>Stramenopiles</taxon>
        <taxon>Oomycota</taxon>
        <taxon>Saprolegniomycetes</taxon>
        <taxon>Saprolegniales</taxon>
        <taxon>Verrucalvaceae</taxon>
        <taxon>Aphanomyces</taxon>
    </lineage>
</organism>
<evidence type="ECO:0000313" key="2">
    <source>
        <dbReference type="Proteomes" id="UP000481153"/>
    </source>
</evidence>
<dbReference type="Proteomes" id="UP000481153">
    <property type="component" value="Unassembled WGS sequence"/>
</dbReference>
<evidence type="ECO:0000313" key="1">
    <source>
        <dbReference type="EMBL" id="KAF0739041.1"/>
    </source>
</evidence>
<comment type="caution">
    <text evidence="1">The sequence shown here is derived from an EMBL/GenBank/DDBJ whole genome shotgun (WGS) entry which is preliminary data.</text>
</comment>
<name>A0A6G0XFS3_9STRA</name>